<dbReference type="EMBL" id="JACXVP010000005">
    <property type="protein sequence ID" value="KAG5606609.1"/>
    <property type="molecule type" value="Genomic_DNA"/>
</dbReference>
<gene>
    <name evidence="1" type="ORF">H5410_028101</name>
</gene>
<accession>A0A9J5Z143</accession>
<name>A0A9J5Z143_SOLCO</name>
<proteinExistence type="predicted"/>
<comment type="caution">
    <text evidence="1">The sequence shown here is derived from an EMBL/GenBank/DDBJ whole genome shotgun (WGS) entry which is preliminary data.</text>
</comment>
<protein>
    <submittedName>
        <fullName evidence="1">Uncharacterized protein</fullName>
    </submittedName>
</protein>
<organism evidence="1 2">
    <name type="scientific">Solanum commersonii</name>
    <name type="common">Commerson's wild potato</name>
    <name type="synonym">Commerson's nightshade</name>
    <dbReference type="NCBI Taxonomy" id="4109"/>
    <lineage>
        <taxon>Eukaryota</taxon>
        <taxon>Viridiplantae</taxon>
        <taxon>Streptophyta</taxon>
        <taxon>Embryophyta</taxon>
        <taxon>Tracheophyta</taxon>
        <taxon>Spermatophyta</taxon>
        <taxon>Magnoliopsida</taxon>
        <taxon>eudicotyledons</taxon>
        <taxon>Gunneridae</taxon>
        <taxon>Pentapetalae</taxon>
        <taxon>asterids</taxon>
        <taxon>lamiids</taxon>
        <taxon>Solanales</taxon>
        <taxon>Solanaceae</taxon>
        <taxon>Solanoideae</taxon>
        <taxon>Solaneae</taxon>
        <taxon>Solanum</taxon>
    </lineage>
</organism>
<evidence type="ECO:0000313" key="1">
    <source>
        <dbReference type="EMBL" id="KAG5606609.1"/>
    </source>
</evidence>
<reference evidence="1 2" key="1">
    <citation type="submission" date="2020-09" db="EMBL/GenBank/DDBJ databases">
        <title>De no assembly of potato wild relative species, Solanum commersonii.</title>
        <authorList>
            <person name="Cho K."/>
        </authorList>
    </citation>
    <scope>NUCLEOTIDE SEQUENCE [LARGE SCALE GENOMIC DNA]</scope>
    <source>
        <strain evidence="1">LZ3.2</strain>
        <tissue evidence="1">Leaf</tissue>
    </source>
</reference>
<evidence type="ECO:0000313" key="2">
    <source>
        <dbReference type="Proteomes" id="UP000824120"/>
    </source>
</evidence>
<dbReference type="AlphaFoldDB" id="A0A9J5Z143"/>
<dbReference type="Proteomes" id="UP000824120">
    <property type="component" value="Chromosome 5"/>
</dbReference>
<sequence>MAVEICITRTCGKDTIKARYGMETRYLNDTRNSRMRRQTVMGSGYTREILGWSDLRNSREDTHSIKLLAMENDRKVKVPFKVACFTWLLAKQVVLTPDNRMKKGPQFVLRMFFVNVKRDNKSSLLHQETVKLWQIFISKGASGLCRKHKGSFGMLESGWKSGHRERWKIVPPHLVDYLAGKESKMF</sequence>
<keyword evidence="2" id="KW-1185">Reference proteome</keyword>